<dbReference type="RefSeq" id="WP_238269564.1">
    <property type="nucleotide sequence ID" value="NZ_AP023177.1"/>
</dbReference>
<evidence type="ECO:0000313" key="3">
    <source>
        <dbReference type="Proteomes" id="UP000510888"/>
    </source>
</evidence>
<organism evidence="2 3">
    <name type="scientific">Paraburkholderia largidicola</name>
    <dbReference type="NCBI Taxonomy" id="3014751"/>
    <lineage>
        <taxon>Bacteria</taxon>
        <taxon>Pseudomonadati</taxon>
        <taxon>Pseudomonadota</taxon>
        <taxon>Betaproteobacteria</taxon>
        <taxon>Burkholderiales</taxon>
        <taxon>Burkholderiaceae</taxon>
        <taxon>Paraburkholderia</taxon>
    </lineage>
</organism>
<feature type="transmembrane region" description="Helical" evidence="1">
    <location>
        <begin position="31"/>
        <end position="50"/>
    </location>
</feature>
<dbReference type="AlphaFoldDB" id="A0A7I8C1L3"/>
<keyword evidence="1" id="KW-0472">Membrane</keyword>
<dbReference type="EMBL" id="AP023177">
    <property type="protein sequence ID" value="BCF94723.1"/>
    <property type="molecule type" value="Genomic_DNA"/>
</dbReference>
<keyword evidence="1" id="KW-0812">Transmembrane</keyword>
<name>A0A7I8C1L3_9BURK</name>
<evidence type="ECO:0000256" key="1">
    <source>
        <dbReference type="SAM" id="Phobius"/>
    </source>
</evidence>
<gene>
    <name evidence="2" type="ORF">PPGU16_77900</name>
</gene>
<keyword evidence="3" id="KW-1185">Reference proteome</keyword>
<feature type="transmembrane region" description="Helical" evidence="1">
    <location>
        <begin position="6"/>
        <end position="24"/>
    </location>
</feature>
<reference evidence="2 3" key="1">
    <citation type="journal article" date="2020" name="Genes (Basel)">
        <title>Genomic Comparison of Insect Gut Symbionts from Divergent Burkholderia Subclades.</title>
        <authorList>
            <person name="Takeshita K."/>
            <person name="Kikuchi Y."/>
        </authorList>
    </citation>
    <scope>NUCLEOTIDE SEQUENCE [LARGE SCALE GENOMIC DNA]</scope>
    <source>
        <strain evidence="2 3">PGU16</strain>
        <plasmid evidence="2 3">PPGU16_p2</plasmid>
    </source>
</reference>
<dbReference type="Proteomes" id="UP000510888">
    <property type="component" value="Plasmid PPGU16_p2"/>
</dbReference>
<sequence>MGNGWIYPFIILGGILQAAGAPISGELKGSLVNPWLASGVSFLLVTFLSIA</sequence>
<proteinExistence type="predicted"/>
<accession>A0A7I8C1L3</accession>
<keyword evidence="2" id="KW-0614">Plasmid</keyword>
<geneLocation type="plasmid" evidence="2 3">
    <name>PPGU16_p2</name>
</geneLocation>
<evidence type="ECO:0000313" key="2">
    <source>
        <dbReference type="EMBL" id="BCF94723.1"/>
    </source>
</evidence>
<protein>
    <submittedName>
        <fullName evidence="2">Uncharacterized protein</fullName>
    </submittedName>
</protein>
<keyword evidence="1" id="KW-1133">Transmembrane helix</keyword>
<dbReference type="KEGG" id="plad:PPGU16_77900"/>